<feature type="compositionally biased region" description="Basic and acidic residues" evidence="1">
    <location>
        <begin position="17"/>
        <end position="34"/>
    </location>
</feature>
<comment type="caution">
    <text evidence="2">The sequence shown here is derived from an EMBL/GenBank/DDBJ whole genome shotgun (WGS) entry which is preliminary data.</text>
</comment>
<reference evidence="2 3" key="1">
    <citation type="submission" date="2024-06" db="EMBL/GenBank/DDBJ databases">
        <title>Complete genome of Phlyctema vagabunda strain 19-DSS-EL-015.</title>
        <authorList>
            <person name="Fiorenzani C."/>
        </authorList>
    </citation>
    <scope>NUCLEOTIDE SEQUENCE [LARGE SCALE GENOMIC DNA]</scope>
    <source>
        <strain evidence="2 3">19-DSS-EL-015</strain>
    </source>
</reference>
<feature type="compositionally biased region" description="Low complexity" evidence="1">
    <location>
        <begin position="89"/>
        <end position="132"/>
    </location>
</feature>
<feature type="compositionally biased region" description="Gly residues" evidence="1">
    <location>
        <begin position="201"/>
        <end position="222"/>
    </location>
</feature>
<feature type="compositionally biased region" description="Low complexity" evidence="1">
    <location>
        <begin position="35"/>
        <end position="47"/>
    </location>
</feature>
<evidence type="ECO:0000313" key="3">
    <source>
        <dbReference type="Proteomes" id="UP001629113"/>
    </source>
</evidence>
<evidence type="ECO:0000256" key="1">
    <source>
        <dbReference type="SAM" id="MobiDB-lite"/>
    </source>
</evidence>
<name>A0ABR4PKS2_9HELO</name>
<feature type="compositionally biased region" description="Polar residues" evidence="1">
    <location>
        <begin position="65"/>
        <end position="82"/>
    </location>
</feature>
<feature type="region of interest" description="Disordered" evidence="1">
    <location>
        <begin position="200"/>
        <end position="222"/>
    </location>
</feature>
<protein>
    <submittedName>
        <fullName evidence="2">Uncharacterized protein</fullName>
    </submittedName>
</protein>
<dbReference type="Pfam" id="PF12223">
    <property type="entry name" value="DUF3602"/>
    <property type="match status" value="1"/>
</dbReference>
<dbReference type="InterPro" id="IPR022024">
    <property type="entry name" value="DUF3602"/>
</dbReference>
<accession>A0ABR4PKS2</accession>
<dbReference type="InterPro" id="IPR053203">
    <property type="entry name" value="Cisplatin_resist-associated"/>
</dbReference>
<sequence>MEAYKKVGRGGAGNFWSKKDVVEAEGKGKGRDIEAQPTSTSTSTTSAQPPPEYLHTGRGGAGNWVQPTELISQGLAQRASPNPTDDDVATPPSSSSSAQPRARPGLTSSSSSSSSIPKSVNIPSSTTTTARYRGGRGGAGNYSVPESPAERERKARLERAAVDERIRLDVDAGLAKPPRAYGGVGGSWEMGPVVRKEEGDGVGIRVGSGSGSGSGIGIGSRD</sequence>
<keyword evidence="3" id="KW-1185">Reference proteome</keyword>
<evidence type="ECO:0000313" key="2">
    <source>
        <dbReference type="EMBL" id="KAL3423682.1"/>
    </source>
</evidence>
<dbReference type="PANTHER" id="PTHR34693:SF5">
    <property type="match status" value="1"/>
</dbReference>
<proteinExistence type="predicted"/>
<organism evidence="2 3">
    <name type="scientific">Phlyctema vagabunda</name>
    <dbReference type="NCBI Taxonomy" id="108571"/>
    <lineage>
        <taxon>Eukaryota</taxon>
        <taxon>Fungi</taxon>
        <taxon>Dikarya</taxon>
        <taxon>Ascomycota</taxon>
        <taxon>Pezizomycotina</taxon>
        <taxon>Leotiomycetes</taxon>
        <taxon>Helotiales</taxon>
        <taxon>Dermateaceae</taxon>
        <taxon>Phlyctema</taxon>
    </lineage>
</organism>
<dbReference type="EMBL" id="JBFCZG010000004">
    <property type="protein sequence ID" value="KAL3423682.1"/>
    <property type="molecule type" value="Genomic_DNA"/>
</dbReference>
<feature type="region of interest" description="Disordered" evidence="1">
    <location>
        <begin position="1"/>
        <end position="154"/>
    </location>
</feature>
<dbReference type="PANTHER" id="PTHR34693">
    <property type="entry name" value="PROTEIN PAR32"/>
    <property type="match status" value="1"/>
</dbReference>
<gene>
    <name evidence="2" type="ORF">PVAG01_05429</name>
</gene>
<dbReference type="Proteomes" id="UP001629113">
    <property type="component" value="Unassembled WGS sequence"/>
</dbReference>